<feature type="transmembrane region" description="Helical" evidence="2">
    <location>
        <begin position="67"/>
        <end position="87"/>
    </location>
</feature>
<proteinExistence type="predicted"/>
<sequence length="97" mass="11659">MPKYELVVRDEAKLEIKDHVDWLNGRKFGLGDAFLEELDEYLHYIKAYPLHYQKRYKSYRQAVLKKFPYVIIYIVKASDVIVFSVFATRMNPDEKPR</sequence>
<dbReference type="EMBL" id="REFV01000002">
    <property type="protein sequence ID" value="RMB63244.1"/>
    <property type="molecule type" value="Genomic_DNA"/>
</dbReference>
<accession>A0A3M0GER4</accession>
<evidence type="ECO:0000313" key="4">
    <source>
        <dbReference type="Proteomes" id="UP000281985"/>
    </source>
</evidence>
<dbReference type="InterPro" id="IPR035093">
    <property type="entry name" value="RelE/ParE_toxin_dom_sf"/>
</dbReference>
<evidence type="ECO:0000256" key="1">
    <source>
        <dbReference type="ARBA" id="ARBA00022649"/>
    </source>
</evidence>
<reference evidence="3 4" key="1">
    <citation type="submission" date="2018-10" db="EMBL/GenBank/DDBJ databases">
        <title>Dokdonia luteus sp. nov., isolated from sea water.</title>
        <authorList>
            <person name="Zhou L.Y."/>
            <person name="Du Z.J."/>
        </authorList>
    </citation>
    <scope>NUCLEOTIDE SEQUENCE [LARGE SCALE GENOMIC DNA]</scope>
    <source>
        <strain evidence="3 4">SH27</strain>
    </source>
</reference>
<evidence type="ECO:0000313" key="3">
    <source>
        <dbReference type="EMBL" id="RMB63244.1"/>
    </source>
</evidence>
<keyword evidence="2" id="KW-1133">Transmembrane helix</keyword>
<keyword evidence="2" id="KW-0812">Transmembrane</keyword>
<dbReference type="AlphaFoldDB" id="A0A3M0GER4"/>
<dbReference type="RefSeq" id="WP_121916046.1">
    <property type="nucleotide sequence ID" value="NZ_REFV01000002.1"/>
</dbReference>
<keyword evidence="1" id="KW-1277">Toxin-antitoxin system</keyword>
<evidence type="ECO:0000256" key="2">
    <source>
        <dbReference type="SAM" id="Phobius"/>
    </source>
</evidence>
<dbReference type="OrthoDB" id="595476at2"/>
<gene>
    <name evidence="3" type="ORF">EAX61_02290</name>
</gene>
<keyword evidence="2" id="KW-0472">Membrane</keyword>
<dbReference type="Pfam" id="PF05016">
    <property type="entry name" value="ParE_toxin"/>
    <property type="match status" value="1"/>
</dbReference>
<protein>
    <submittedName>
        <fullName evidence="3">Type II toxin-antitoxin system RelE/ParE family toxin</fullName>
    </submittedName>
</protein>
<dbReference type="Proteomes" id="UP000281985">
    <property type="component" value="Unassembled WGS sequence"/>
</dbReference>
<dbReference type="Gene3D" id="3.30.2310.20">
    <property type="entry name" value="RelE-like"/>
    <property type="match status" value="1"/>
</dbReference>
<organism evidence="3 4">
    <name type="scientific">Dokdonia sinensis</name>
    <dbReference type="NCBI Taxonomy" id="2479847"/>
    <lineage>
        <taxon>Bacteria</taxon>
        <taxon>Pseudomonadati</taxon>
        <taxon>Bacteroidota</taxon>
        <taxon>Flavobacteriia</taxon>
        <taxon>Flavobacteriales</taxon>
        <taxon>Flavobacteriaceae</taxon>
        <taxon>Dokdonia</taxon>
    </lineage>
</organism>
<name>A0A3M0GER4_9FLAO</name>
<keyword evidence="4" id="KW-1185">Reference proteome</keyword>
<dbReference type="InterPro" id="IPR007712">
    <property type="entry name" value="RelE/ParE_toxin"/>
</dbReference>
<comment type="caution">
    <text evidence="3">The sequence shown here is derived from an EMBL/GenBank/DDBJ whole genome shotgun (WGS) entry which is preliminary data.</text>
</comment>